<feature type="chain" id="PRO_5008580716" evidence="1">
    <location>
        <begin position="19"/>
        <end position="151"/>
    </location>
</feature>
<name>A0A1B6CR63_9HEMI</name>
<accession>A0A1B6CR63</accession>
<protein>
    <submittedName>
        <fullName evidence="2">Uncharacterized protein</fullName>
    </submittedName>
</protein>
<reference evidence="2" key="1">
    <citation type="submission" date="2015-12" db="EMBL/GenBank/DDBJ databases">
        <title>De novo transcriptome assembly of four potential Pierce s Disease insect vectors from Arizona vineyards.</title>
        <authorList>
            <person name="Tassone E.E."/>
        </authorList>
    </citation>
    <scope>NUCLEOTIDE SEQUENCE</scope>
</reference>
<dbReference type="EMBL" id="GEDC01021401">
    <property type="protein sequence ID" value="JAS15897.1"/>
    <property type="molecule type" value="Transcribed_RNA"/>
</dbReference>
<feature type="signal peptide" evidence="1">
    <location>
        <begin position="1"/>
        <end position="18"/>
    </location>
</feature>
<evidence type="ECO:0000313" key="2">
    <source>
        <dbReference type="EMBL" id="JAS15897.1"/>
    </source>
</evidence>
<dbReference type="AlphaFoldDB" id="A0A1B6CR63"/>
<organism evidence="2">
    <name type="scientific">Clastoptera arizonana</name>
    <name type="common">Arizona spittle bug</name>
    <dbReference type="NCBI Taxonomy" id="38151"/>
    <lineage>
        <taxon>Eukaryota</taxon>
        <taxon>Metazoa</taxon>
        <taxon>Ecdysozoa</taxon>
        <taxon>Arthropoda</taxon>
        <taxon>Hexapoda</taxon>
        <taxon>Insecta</taxon>
        <taxon>Pterygota</taxon>
        <taxon>Neoptera</taxon>
        <taxon>Paraneoptera</taxon>
        <taxon>Hemiptera</taxon>
        <taxon>Auchenorrhyncha</taxon>
        <taxon>Cercopoidea</taxon>
        <taxon>Clastopteridae</taxon>
        <taxon>Clastoptera</taxon>
    </lineage>
</organism>
<gene>
    <name evidence="2" type="ORF">g.437</name>
</gene>
<sequence>MCLVRVFLIILIIYVVHSLKEDLNRRKYGIDDMNIWDENIVRFYENPCENMTDVLIADLEYYTVGLLLMVRFIELGEDDVMKKAIDLKESGGPKFLQINMNSTELREKSNWDDYNTRLYERSKEDAEDAWSRFTAAIKKADFIKRFDKMNS</sequence>
<evidence type="ECO:0000256" key="1">
    <source>
        <dbReference type="SAM" id="SignalP"/>
    </source>
</evidence>
<proteinExistence type="predicted"/>
<keyword evidence="1" id="KW-0732">Signal</keyword>